<evidence type="ECO:0000256" key="3">
    <source>
        <dbReference type="ARBA" id="ARBA00022553"/>
    </source>
</evidence>
<dbReference type="SMART" id="SM00091">
    <property type="entry name" value="PAS"/>
    <property type="match status" value="1"/>
</dbReference>
<dbReference type="SMART" id="SM00387">
    <property type="entry name" value="HATPase_c"/>
    <property type="match status" value="1"/>
</dbReference>
<keyword evidence="6" id="KW-0902">Two-component regulatory system</keyword>
<dbReference type="InterPro" id="IPR005467">
    <property type="entry name" value="His_kinase_dom"/>
</dbReference>
<feature type="modified residue" description="4-aspartylphosphate" evidence="7">
    <location>
        <position position="58"/>
    </location>
</feature>
<evidence type="ECO:0000256" key="4">
    <source>
        <dbReference type="ARBA" id="ARBA00022679"/>
    </source>
</evidence>
<dbReference type="Pfam" id="PF00989">
    <property type="entry name" value="PAS"/>
    <property type="match status" value="1"/>
</dbReference>
<dbReference type="PROSITE" id="PS50110">
    <property type="entry name" value="RESPONSE_REGULATORY"/>
    <property type="match status" value="1"/>
</dbReference>
<dbReference type="SMART" id="SM00448">
    <property type="entry name" value="REC"/>
    <property type="match status" value="1"/>
</dbReference>
<dbReference type="GO" id="GO:0006355">
    <property type="term" value="P:regulation of DNA-templated transcription"/>
    <property type="evidence" value="ECO:0007669"/>
    <property type="project" value="InterPro"/>
</dbReference>
<evidence type="ECO:0000259" key="11">
    <source>
        <dbReference type="PROSITE" id="PS50113"/>
    </source>
</evidence>
<proteinExistence type="predicted"/>
<dbReference type="CDD" id="cd17534">
    <property type="entry name" value="REC_DC-like"/>
    <property type="match status" value="1"/>
</dbReference>
<dbReference type="CDD" id="cd00075">
    <property type="entry name" value="HATPase"/>
    <property type="match status" value="1"/>
</dbReference>
<dbReference type="InterPro" id="IPR000700">
    <property type="entry name" value="PAS-assoc_C"/>
</dbReference>
<evidence type="ECO:0000259" key="10">
    <source>
        <dbReference type="PROSITE" id="PS50112"/>
    </source>
</evidence>
<feature type="domain" description="PAC" evidence="11">
    <location>
        <begin position="206"/>
        <end position="258"/>
    </location>
</feature>
<evidence type="ECO:0000256" key="1">
    <source>
        <dbReference type="ARBA" id="ARBA00000085"/>
    </source>
</evidence>
<sequence>MYSSNQIKILIVEDETIIALDLRDRLEGANYVVVDVAISGDEAVQKAKQLSPTLVLMDIRLSGKTDGIEAAEAIWQQLQIPVVFVTGHSDQSTVERAIASSPFGYVLKPIRERELYVAIETAIQKYEREQWLRTILQNTQEAVIATDPHLTVEFINQVAVSLTGWSAAEAKGRSLTDLLHLVDETTREPVLDIFTPVLAQPPISPELDEMLLISRDQHYYPVATHISSIKDPFGHLTGFVLVMRDLTSQRLAVERNLAVERSRQLEQQNTELERINRLKDDFLSTISHEMRTPLANIKMAIHLLELSLQQKGMLASEDSTSSTSICRYIRVLSTQCNQEMRLIDDLLCLQRLDADAYRLDTIKLDLKNWFPHLLEGFFVRAEAERRHLRFEIADDLPFLVTDMSSLTRIVTELINNAFKYSPINSTIHVAVQAAPVQLSVEATDASELQVRVINTGSEIPPDQQERIFEPFYRLPGDDRWQHSGTGLGLALVKRLVTQLQGKIWVESTDQQTSFVIQLPWDLPKPH</sequence>
<reference evidence="12" key="1">
    <citation type="journal article" date="2020" name="mSystems">
        <title>Genome- and Community-Level Interaction Insights into Carbon Utilization and Element Cycling Functions of Hydrothermarchaeota in Hydrothermal Sediment.</title>
        <authorList>
            <person name="Zhou Z."/>
            <person name="Liu Y."/>
            <person name="Xu W."/>
            <person name="Pan J."/>
            <person name="Luo Z.H."/>
            <person name="Li M."/>
        </authorList>
    </citation>
    <scope>NUCLEOTIDE SEQUENCE [LARGE SCALE GENOMIC DNA]</scope>
    <source>
        <strain evidence="12">SpSt-418</strain>
    </source>
</reference>
<dbReference type="SUPFAM" id="SSF47384">
    <property type="entry name" value="Homodimeric domain of signal transducing histidine kinase"/>
    <property type="match status" value="1"/>
</dbReference>
<dbReference type="NCBIfam" id="TIGR00229">
    <property type="entry name" value="sensory_box"/>
    <property type="match status" value="1"/>
</dbReference>
<feature type="domain" description="Response regulatory" evidence="9">
    <location>
        <begin position="8"/>
        <end position="123"/>
    </location>
</feature>
<dbReference type="InterPro" id="IPR001789">
    <property type="entry name" value="Sig_transdc_resp-reg_receiver"/>
</dbReference>
<dbReference type="InterPro" id="IPR036097">
    <property type="entry name" value="HisK_dim/P_sf"/>
</dbReference>
<dbReference type="Pfam" id="PF00512">
    <property type="entry name" value="HisKA"/>
    <property type="match status" value="1"/>
</dbReference>
<evidence type="ECO:0000259" key="8">
    <source>
        <dbReference type="PROSITE" id="PS50109"/>
    </source>
</evidence>
<dbReference type="CDD" id="cd00130">
    <property type="entry name" value="PAS"/>
    <property type="match status" value="1"/>
</dbReference>
<dbReference type="InterPro" id="IPR036890">
    <property type="entry name" value="HATPase_C_sf"/>
</dbReference>
<dbReference type="InterPro" id="IPR003661">
    <property type="entry name" value="HisK_dim/P_dom"/>
</dbReference>
<dbReference type="PROSITE" id="PS50112">
    <property type="entry name" value="PAS"/>
    <property type="match status" value="1"/>
</dbReference>
<dbReference type="GO" id="GO:0009927">
    <property type="term" value="F:histidine phosphotransfer kinase activity"/>
    <property type="evidence" value="ECO:0007669"/>
    <property type="project" value="TreeGrafter"/>
</dbReference>
<dbReference type="InterPro" id="IPR000014">
    <property type="entry name" value="PAS"/>
</dbReference>
<dbReference type="SUPFAM" id="SSF55785">
    <property type="entry name" value="PYP-like sensor domain (PAS domain)"/>
    <property type="match status" value="1"/>
</dbReference>
<keyword evidence="3 7" id="KW-0597">Phosphoprotein</keyword>
<dbReference type="Gene3D" id="3.40.50.2300">
    <property type="match status" value="1"/>
</dbReference>
<dbReference type="AlphaFoldDB" id="A0A7C3KJ03"/>
<evidence type="ECO:0000259" key="9">
    <source>
        <dbReference type="PROSITE" id="PS50110"/>
    </source>
</evidence>
<dbReference type="InterPro" id="IPR011006">
    <property type="entry name" value="CheY-like_superfamily"/>
</dbReference>
<keyword evidence="4" id="KW-0808">Transferase</keyword>
<dbReference type="SUPFAM" id="SSF52172">
    <property type="entry name" value="CheY-like"/>
    <property type="match status" value="1"/>
</dbReference>
<dbReference type="Gene3D" id="3.30.450.20">
    <property type="entry name" value="PAS domain"/>
    <property type="match status" value="1"/>
</dbReference>
<dbReference type="PROSITE" id="PS50113">
    <property type="entry name" value="PAC"/>
    <property type="match status" value="1"/>
</dbReference>
<dbReference type="InterPro" id="IPR003594">
    <property type="entry name" value="HATPase_dom"/>
</dbReference>
<name>A0A7C3KJ03_9CYAN</name>
<keyword evidence="5 12" id="KW-0418">Kinase</keyword>
<dbReference type="PRINTS" id="PR00344">
    <property type="entry name" value="BCTRLSENSOR"/>
</dbReference>
<comment type="catalytic activity">
    <reaction evidence="1">
        <text>ATP + protein L-histidine = ADP + protein N-phospho-L-histidine.</text>
        <dbReference type="EC" id="2.7.13.3"/>
    </reaction>
</comment>
<dbReference type="GO" id="GO:0005886">
    <property type="term" value="C:plasma membrane"/>
    <property type="evidence" value="ECO:0007669"/>
    <property type="project" value="TreeGrafter"/>
</dbReference>
<dbReference type="EMBL" id="DSRU01000361">
    <property type="protein sequence ID" value="HFN01006.1"/>
    <property type="molecule type" value="Genomic_DNA"/>
</dbReference>
<evidence type="ECO:0000256" key="2">
    <source>
        <dbReference type="ARBA" id="ARBA00012438"/>
    </source>
</evidence>
<evidence type="ECO:0000313" key="12">
    <source>
        <dbReference type="EMBL" id="HFN01006.1"/>
    </source>
</evidence>
<protein>
    <recommendedName>
        <fullName evidence="2">histidine kinase</fullName>
        <ecNumber evidence="2">2.7.13.3</ecNumber>
    </recommendedName>
</protein>
<accession>A0A7C3KJ03</accession>
<dbReference type="Gene3D" id="3.30.565.10">
    <property type="entry name" value="Histidine kinase-like ATPase, C-terminal domain"/>
    <property type="match status" value="1"/>
</dbReference>
<dbReference type="InterPro" id="IPR013767">
    <property type="entry name" value="PAS_fold"/>
</dbReference>
<gene>
    <name evidence="12" type="ORF">ENR64_25275</name>
</gene>
<dbReference type="SMART" id="SM00388">
    <property type="entry name" value="HisKA"/>
    <property type="match status" value="1"/>
</dbReference>
<comment type="caution">
    <text evidence="12">The sequence shown here is derived from an EMBL/GenBank/DDBJ whole genome shotgun (WGS) entry which is preliminary data.</text>
</comment>
<dbReference type="InterPro" id="IPR035965">
    <property type="entry name" value="PAS-like_dom_sf"/>
</dbReference>
<dbReference type="Pfam" id="PF02518">
    <property type="entry name" value="HATPase_c"/>
    <property type="match status" value="1"/>
</dbReference>
<dbReference type="SUPFAM" id="SSF55874">
    <property type="entry name" value="ATPase domain of HSP90 chaperone/DNA topoisomerase II/histidine kinase"/>
    <property type="match status" value="1"/>
</dbReference>
<evidence type="ECO:0000256" key="7">
    <source>
        <dbReference type="PROSITE-ProRule" id="PRU00169"/>
    </source>
</evidence>
<dbReference type="PANTHER" id="PTHR43047">
    <property type="entry name" value="TWO-COMPONENT HISTIDINE PROTEIN KINASE"/>
    <property type="match status" value="1"/>
</dbReference>
<dbReference type="PROSITE" id="PS50109">
    <property type="entry name" value="HIS_KIN"/>
    <property type="match status" value="1"/>
</dbReference>
<dbReference type="GO" id="GO:0000155">
    <property type="term" value="F:phosphorelay sensor kinase activity"/>
    <property type="evidence" value="ECO:0007669"/>
    <property type="project" value="InterPro"/>
</dbReference>
<dbReference type="CDD" id="cd00082">
    <property type="entry name" value="HisKA"/>
    <property type="match status" value="1"/>
</dbReference>
<organism evidence="12">
    <name type="scientific">Oscillatoriales cyanobacterium SpSt-418</name>
    <dbReference type="NCBI Taxonomy" id="2282169"/>
    <lineage>
        <taxon>Bacteria</taxon>
        <taxon>Bacillati</taxon>
        <taxon>Cyanobacteriota</taxon>
        <taxon>Cyanophyceae</taxon>
        <taxon>Oscillatoriophycideae</taxon>
        <taxon>Oscillatoriales</taxon>
    </lineage>
</organism>
<feature type="domain" description="PAS" evidence="10">
    <location>
        <begin position="128"/>
        <end position="201"/>
    </location>
</feature>
<evidence type="ECO:0000256" key="5">
    <source>
        <dbReference type="ARBA" id="ARBA00022777"/>
    </source>
</evidence>
<evidence type="ECO:0000256" key="6">
    <source>
        <dbReference type="ARBA" id="ARBA00023012"/>
    </source>
</evidence>
<dbReference type="InterPro" id="IPR004358">
    <property type="entry name" value="Sig_transdc_His_kin-like_C"/>
</dbReference>
<dbReference type="Pfam" id="PF00072">
    <property type="entry name" value="Response_reg"/>
    <property type="match status" value="1"/>
</dbReference>
<feature type="domain" description="Histidine kinase" evidence="8">
    <location>
        <begin position="285"/>
        <end position="522"/>
    </location>
</feature>
<dbReference type="Gene3D" id="1.10.287.130">
    <property type="match status" value="1"/>
</dbReference>
<dbReference type="EC" id="2.7.13.3" evidence="2"/>
<dbReference type="PANTHER" id="PTHR43047:SF72">
    <property type="entry name" value="OSMOSENSING HISTIDINE PROTEIN KINASE SLN1"/>
    <property type="match status" value="1"/>
</dbReference>